<keyword evidence="9" id="KW-0547">Nucleotide-binding</keyword>
<dbReference type="InterPro" id="IPR023465">
    <property type="entry name" value="Riboflavin_kinase_dom_sf"/>
</dbReference>
<accession>A0AA38L730</accession>
<comment type="similarity">
    <text evidence="3">Belongs to the flavokinase family.</text>
</comment>
<evidence type="ECO:0000256" key="10">
    <source>
        <dbReference type="ARBA" id="ARBA00022840"/>
    </source>
</evidence>
<evidence type="ECO:0000256" key="11">
    <source>
        <dbReference type="ARBA" id="ARBA00029960"/>
    </source>
</evidence>
<dbReference type="InterPro" id="IPR015865">
    <property type="entry name" value="Riboflavin_kinase_bac/euk"/>
</dbReference>
<reference evidence="14" key="1">
    <citation type="submission" date="2022-08" db="EMBL/GenBank/DDBJ databases">
        <authorList>
            <consortium name="DOE Joint Genome Institute"/>
            <person name="Min B."/>
            <person name="Riley R."/>
            <person name="Sierra-Patev S."/>
            <person name="Naranjo-Ortiz M."/>
            <person name="Looney B."/>
            <person name="Konkel Z."/>
            <person name="Slot J.C."/>
            <person name="Sakamoto Y."/>
            <person name="Steenwyk J.L."/>
            <person name="Rokas A."/>
            <person name="Carro J."/>
            <person name="Camarero S."/>
            <person name="Ferreira P."/>
            <person name="Molpeceres G."/>
            <person name="Ruiz-Duenas F.J."/>
            <person name="Serrano A."/>
            <person name="Henrissat B."/>
            <person name="Drula E."/>
            <person name="Hughes K.W."/>
            <person name="Mata J.L."/>
            <person name="Ishikawa N.K."/>
            <person name="Vargas-Isla R."/>
            <person name="Ushijima S."/>
            <person name="Smith C.A."/>
            <person name="Ahrendt S."/>
            <person name="Andreopoulos W."/>
            <person name="He G."/>
            <person name="Labutti K."/>
            <person name="Lipzen A."/>
            <person name="Ng V."/>
            <person name="Sandor L."/>
            <person name="Barry K."/>
            <person name="Martinez A.T."/>
            <person name="Xiao Y."/>
            <person name="Gibbons J.G."/>
            <person name="Terashima K."/>
            <person name="Hibbett D.S."/>
            <person name="Grigoriev I.V."/>
        </authorList>
    </citation>
    <scope>NUCLEOTIDE SEQUENCE</scope>
    <source>
        <strain evidence="14">TFB10291</strain>
    </source>
</reference>
<organism evidence="14 15">
    <name type="scientific">Lentinula aff. detonsa</name>
    <dbReference type="NCBI Taxonomy" id="2804958"/>
    <lineage>
        <taxon>Eukaryota</taxon>
        <taxon>Fungi</taxon>
        <taxon>Dikarya</taxon>
        <taxon>Basidiomycota</taxon>
        <taxon>Agaricomycotina</taxon>
        <taxon>Agaricomycetes</taxon>
        <taxon>Agaricomycetidae</taxon>
        <taxon>Agaricales</taxon>
        <taxon>Marasmiineae</taxon>
        <taxon>Omphalotaceae</taxon>
        <taxon>Lentinula</taxon>
    </lineage>
</organism>
<evidence type="ECO:0000313" key="15">
    <source>
        <dbReference type="Proteomes" id="UP001163798"/>
    </source>
</evidence>
<evidence type="ECO:0000256" key="3">
    <source>
        <dbReference type="ARBA" id="ARBA00010108"/>
    </source>
</evidence>
<dbReference type="EMBL" id="MU793269">
    <property type="protein sequence ID" value="KAJ3788845.1"/>
    <property type="molecule type" value="Genomic_DNA"/>
</dbReference>
<dbReference type="SUPFAM" id="SSF82114">
    <property type="entry name" value="Riboflavin kinase-like"/>
    <property type="match status" value="1"/>
</dbReference>
<evidence type="ECO:0000256" key="1">
    <source>
        <dbReference type="ARBA" id="ARBA00003572"/>
    </source>
</evidence>
<keyword evidence="10" id="KW-0067">ATP-binding</keyword>
<evidence type="ECO:0000256" key="8">
    <source>
        <dbReference type="ARBA" id="ARBA00022679"/>
    </source>
</evidence>
<evidence type="ECO:0000256" key="12">
    <source>
        <dbReference type="SAM" id="MobiDB-lite"/>
    </source>
</evidence>
<dbReference type="GO" id="GO:0005524">
    <property type="term" value="F:ATP binding"/>
    <property type="evidence" value="ECO:0007669"/>
    <property type="project" value="UniProtKB-KW"/>
</dbReference>
<dbReference type="GO" id="GO:0005739">
    <property type="term" value="C:mitochondrion"/>
    <property type="evidence" value="ECO:0007669"/>
    <property type="project" value="TreeGrafter"/>
</dbReference>
<dbReference type="GO" id="GO:0009398">
    <property type="term" value="P:FMN biosynthetic process"/>
    <property type="evidence" value="ECO:0007669"/>
    <property type="project" value="TreeGrafter"/>
</dbReference>
<dbReference type="AlphaFoldDB" id="A0AA38L730"/>
<evidence type="ECO:0000256" key="9">
    <source>
        <dbReference type="ARBA" id="ARBA00022741"/>
    </source>
</evidence>
<dbReference type="GO" id="GO:0008531">
    <property type="term" value="F:riboflavin kinase activity"/>
    <property type="evidence" value="ECO:0007669"/>
    <property type="project" value="UniProtKB-EC"/>
</dbReference>
<evidence type="ECO:0000256" key="2">
    <source>
        <dbReference type="ARBA" id="ARBA00005201"/>
    </source>
</evidence>
<dbReference type="PANTHER" id="PTHR22749:SF6">
    <property type="entry name" value="RIBOFLAVIN KINASE"/>
    <property type="match status" value="1"/>
</dbReference>
<evidence type="ECO:0000313" key="14">
    <source>
        <dbReference type="EMBL" id="KAJ3788845.1"/>
    </source>
</evidence>
<dbReference type="EC" id="2.7.1.26" evidence="4"/>
<comment type="pathway">
    <text evidence="2">Cofactor biosynthesis; FMN biosynthesis; FMN from riboflavin (ATP route): step 1/1.</text>
</comment>
<dbReference type="Pfam" id="PF01687">
    <property type="entry name" value="Flavokinase"/>
    <property type="match status" value="1"/>
</dbReference>
<evidence type="ECO:0000256" key="4">
    <source>
        <dbReference type="ARBA" id="ARBA00012105"/>
    </source>
</evidence>
<feature type="compositionally biased region" description="Basic and acidic residues" evidence="12">
    <location>
        <begin position="254"/>
        <end position="270"/>
    </location>
</feature>
<evidence type="ECO:0000256" key="5">
    <source>
        <dbReference type="ARBA" id="ARBA00017394"/>
    </source>
</evidence>
<proteinExistence type="inferred from homology"/>
<feature type="region of interest" description="Disordered" evidence="12">
    <location>
        <begin position="1"/>
        <end position="68"/>
    </location>
</feature>
<comment type="caution">
    <text evidence="14">The sequence shown here is derived from an EMBL/GenBank/DDBJ whole genome shotgun (WGS) entry which is preliminary data.</text>
</comment>
<evidence type="ECO:0000256" key="6">
    <source>
        <dbReference type="ARBA" id="ARBA00022630"/>
    </source>
</evidence>
<keyword evidence="7" id="KW-0288">FMN</keyword>
<feature type="domain" description="Riboflavin kinase" evidence="13">
    <location>
        <begin position="71"/>
        <end position="231"/>
    </location>
</feature>
<sequence>MVDDPESKSNPNPYPITTSTSSFSPTTITTNTNHSTSPVTTTTTPTSSTLTSTHPYRTSRPSIVGPPSPLYLGSPYPIRLRGKVCRGFGRGGKDLGCPTANLPDDNDGTGTVTGVQAMKGKVDTGVFYGFAKVLSSTKSNNSNSNATSTSASVVSDSVHPMVMSLGWNPFYKNERLTAEIHVMYDYGVDFYGLDIKVLVLGYVRPELDYLSREALIEDINTDKRVALNSLARPDYAVFQRDPFFFEDDEEEEEGKGKGEDGVGENKEIDV</sequence>
<dbReference type="Proteomes" id="UP001163798">
    <property type="component" value="Unassembled WGS sequence"/>
</dbReference>
<gene>
    <name evidence="14" type="ORF">GGU10DRAFT_345155</name>
</gene>
<evidence type="ECO:0000259" key="13">
    <source>
        <dbReference type="SMART" id="SM00904"/>
    </source>
</evidence>
<dbReference type="InterPro" id="IPR023468">
    <property type="entry name" value="Riboflavin_kinase"/>
</dbReference>
<keyword evidence="15" id="KW-1185">Reference proteome</keyword>
<dbReference type="Gene3D" id="2.40.30.30">
    <property type="entry name" value="Riboflavin kinase-like"/>
    <property type="match status" value="1"/>
</dbReference>
<protein>
    <recommendedName>
        <fullName evidence="5">Riboflavin kinase</fullName>
        <ecNumber evidence="4">2.7.1.26</ecNumber>
    </recommendedName>
    <alternativeName>
        <fullName evidence="11">Flavin mononucleotide kinase 1</fullName>
    </alternativeName>
</protein>
<evidence type="ECO:0000256" key="7">
    <source>
        <dbReference type="ARBA" id="ARBA00022643"/>
    </source>
</evidence>
<name>A0AA38L730_9AGAR</name>
<dbReference type="PANTHER" id="PTHR22749">
    <property type="entry name" value="RIBOFLAVIN KINASE/FMN ADENYLYLTRANSFERASE"/>
    <property type="match status" value="1"/>
</dbReference>
<keyword evidence="6" id="KW-0285">Flavoprotein</keyword>
<dbReference type="SMART" id="SM00904">
    <property type="entry name" value="Flavokinase"/>
    <property type="match status" value="1"/>
</dbReference>
<feature type="region of interest" description="Disordered" evidence="12">
    <location>
        <begin position="246"/>
        <end position="270"/>
    </location>
</feature>
<keyword evidence="8" id="KW-0808">Transferase</keyword>
<comment type="function">
    <text evidence="1">Catalyzes the phosphorylation of riboflavin (vitamin B2) to form flavin mononucleotide (FMN) coenzyme.</text>
</comment>
<dbReference type="GO" id="GO:0009231">
    <property type="term" value="P:riboflavin biosynthetic process"/>
    <property type="evidence" value="ECO:0007669"/>
    <property type="project" value="InterPro"/>
</dbReference>
<feature type="compositionally biased region" description="Low complexity" evidence="12">
    <location>
        <begin position="15"/>
        <end position="54"/>
    </location>
</feature>